<dbReference type="EMBL" id="LAZR01008146">
    <property type="protein sequence ID" value="KKM80647.1"/>
    <property type="molecule type" value="Genomic_DNA"/>
</dbReference>
<name>A0A0F9NGW5_9ZZZZ</name>
<accession>A0A0F9NGW5</accession>
<protein>
    <submittedName>
        <fullName evidence="1">Uncharacterized protein</fullName>
    </submittedName>
</protein>
<evidence type="ECO:0000313" key="1">
    <source>
        <dbReference type="EMBL" id="KKM80647.1"/>
    </source>
</evidence>
<organism evidence="1">
    <name type="scientific">marine sediment metagenome</name>
    <dbReference type="NCBI Taxonomy" id="412755"/>
    <lineage>
        <taxon>unclassified sequences</taxon>
        <taxon>metagenomes</taxon>
        <taxon>ecological metagenomes</taxon>
    </lineage>
</organism>
<comment type="caution">
    <text evidence="1">The sequence shown here is derived from an EMBL/GenBank/DDBJ whole genome shotgun (WGS) entry which is preliminary data.</text>
</comment>
<reference evidence="1" key="1">
    <citation type="journal article" date="2015" name="Nature">
        <title>Complex archaea that bridge the gap between prokaryotes and eukaryotes.</title>
        <authorList>
            <person name="Spang A."/>
            <person name="Saw J.H."/>
            <person name="Jorgensen S.L."/>
            <person name="Zaremba-Niedzwiedzka K."/>
            <person name="Martijn J."/>
            <person name="Lind A.E."/>
            <person name="van Eijk R."/>
            <person name="Schleper C."/>
            <person name="Guy L."/>
            <person name="Ettema T.J."/>
        </authorList>
    </citation>
    <scope>NUCLEOTIDE SEQUENCE</scope>
</reference>
<sequence>MNIHETIEKIQSVIKMHQEFIEDKRHQIEGYEKEIKWQQDRLDRLQK</sequence>
<gene>
    <name evidence="1" type="ORF">LCGC14_1337700</name>
</gene>
<dbReference type="AlphaFoldDB" id="A0A0F9NGW5"/>
<proteinExistence type="predicted"/>